<dbReference type="HOGENOM" id="CLU_015553_1_4_10"/>
<dbReference type="SUPFAM" id="SSF48452">
    <property type="entry name" value="TPR-like"/>
    <property type="match status" value="1"/>
</dbReference>
<feature type="domain" description="SusD-like N-terminal" evidence="7">
    <location>
        <begin position="67"/>
        <end position="224"/>
    </location>
</feature>
<dbReference type="PATRIC" id="fig|63186.3.peg.2374"/>
<evidence type="ECO:0000256" key="1">
    <source>
        <dbReference type="ARBA" id="ARBA00004442"/>
    </source>
</evidence>
<dbReference type="AlphaFoldDB" id="G0LC14"/>
<dbReference type="STRING" id="63186.ZOBELLIA_2412"/>
<dbReference type="PROSITE" id="PS51257">
    <property type="entry name" value="PROKAR_LIPOPROTEIN"/>
    <property type="match status" value="1"/>
</dbReference>
<dbReference type="InterPro" id="IPR033985">
    <property type="entry name" value="SusD-like_N"/>
</dbReference>
<feature type="domain" description="RagB/SusD" evidence="6">
    <location>
        <begin position="293"/>
        <end position="483"/>
    </location>
</feature>
<reference evidence="8 9" key="2">
    <citation type="journal article" date="2012" name="Environ. Microbiol.">
        <title>Characterization of the first alginolytic operons in a marine bacterium: from their emergence in marine Flavobacteriia to their independent transfers to marine Proteobacteria and human gut Bacteroides.</title>
        <authorList>
            <person name="Thomas F."/>
            <person name="Barbeyron T."/>
            <person name="Tonon T."/>
            <person name="Genicot S."/>
            <person name="Czjzek M."/>
            <person name="Michel G."/>
        </authorList>
    </citation>
    <scope>NUCLEOTIDE SEQUENCE [LARGE SCALE GENOMIC DNA]</scope>
    <source>
        <strain evidence="9">DSM 12802 / CCUG 47099 / CIP 106680 / NCIMB 13871 / Dsij</strain>
    </source>
</reference>
<dbReference type="Pfam" id="PF07980">
    <property type="entry name" value="SusD_RagB"/>
    <property type="match status" value="1"/>
</dbReference>
<dbReference type="OrthoDB" id="5694214at2"/>
<evidence type="ECO:0000256" key="5">
    <source>
        <dbReference type="ARBA" id="ARBA00023237"/>
    </source>
</evidence>
<evidence type="ECO:0000259" key="7">
    <source>
        <dbReference type="Pfam" id="PF14322"/>
    </source>
</evidence>
<evidence type="ECO:0000259" key="6">
    <source>
        <dbReference type="Pfam" id="PF07980"/>
    </source>
</evidence>
<proteinExistence type="inferred from homology"/>
<evidence type="ECO:0000256" key="3">
    <source>
        <dbReference type="ARBA" id="ARBA00022729"/>
    </source>
</evidence>
<evidence type="ECO:0000313" key="8">
    <source>
        <dbReference type="EMBL" id="CAZ96565.1"/>
    </source>
</evidence>
<dbReference type="GO" id="GO:0009279">
    <property type="term" value="C:cell outer membrane"/>
    <property type="evidence" value="ECO:0007669"/>
    <property type="project" value="UniProtKB-SubCell"/>
</dbReference>
<dbReference type="InterPro" id="IPR012944">
    <property type="entry name" value="SusD_RagB_dom"/>
</dbReference>
<organism evidence="8 9">
    <name type="scientific">Zobellia galactanivorans (strain DSM 12802 / CCUG 47099 / CIP 106680 / NCIMB 13871 / Dsij)</name>
    <dbReference type="NCBI Taxonomy" id="63186"/>
    <lineage>
        <taxon>Bacteria</taxon>
        <taxon>Pseudomonadati</taxon>
        <taxon>Bacteroidota</taxon>
        <taxon>Flavobacteriia</taxon>
        <taxon>Flavobacteriales</taxon>
        <taxon>Flavobacteriaceae</taxon>
        <taxon>Zobellia</taxon>
    </lineage>
</organism>
<gene>
    <name evidence="8" type="ordered locus">zobellia_2412</name>
</gene>
<dbReference type="InterPro" id="IPR011990">
    <property type="entry name" value="TPR-like_helical_dom_sf"/>
</dbReference>
<dbReference type="EMBL" id="FP476056">
    <property type="protein sequence ID" value="CAZ96565.1"/>
    <property type="molecule type" value="Genomic_DNA"/>
</dbReference>
<keyword evidence="9" id="KW-1185">Reference proteome</keyword>
<keyword evidence="5" id="KW-0998">Cell outer membrane</keyword>
<keyword evidence="3" id="KW-0732">Signal</keyword>
<evidence type="ECO:0000256" key="4">
    <source>
        <dbReference type="ARBA" id="ARBA00023136"/>
    </source>
</evidence>
<name>G0LC14_ZOBGA</name>
<comment type="similarity">
    <text evidence="2">Belongs to the SusD family.</text>
</comment>
<dbReference type="Pfam" id="PF14322">
    <property type="entry name" value="SusD-like_3"/>
    <property type="match status" value="1"/>
</dbReference>
<dbReference type="Gene3D" id="1.25.40.390">
    <property type="match status" value="1"/>
</dbReference>
<accession>G0LC14</accession>
<dbReference type="KEGG" id="zga:ZOBELLIA_2412"/>
<keyword evidence="8" id="KW-0449">Lipoprotein</keyword>
<dbReference type="Proteomes" id="UP000008898">
    <property type="component" value="Chromosome"/>
</dbReference>
<keyword evidence="4" id="KW-0472">Membrane</keyword>
<evidence type="ECO:0000256" key="2">
    <source>
        <dbReference type="ARBA" id="ARBA00006275"/>
    </source>
</evidence>
<dbReference type="CDD" id="cd08977">
    <property type="entry name" value="SusD"/>
    <property type="match status" value="1"/>
</dbReference>
<comment type="subcellular location">
    <subcellularLocation>
        <location evidence="1">Cell outer membrane</location>
    </subcellularLocation>
</comment>
<protein>
    <submittedName>
        <fullName evidence="8">SusD/RagB family lipoprotein</fullName>
    </submittedName>
</protein>
<dbReference type="RefSeq" id="WP_013993765.1">
    <property type="nucleotide sequence ID" value="NC_015844.1"/>
</dbReference>
<reference evidence="9" key="1">
    <citation type="submission" date="2009-07" db="EMBL/GenBank/DDBJ databases">
        <title>Complete genome sequence of Zobellia galactanivorans Dsij.</title>
        <authorList>
            <consortium name="Genoscope - CEA"/>
        </authorList>
    </citation>
    <scope>NUCLEOTIDE SEQUENCE [LARGE SCALE GENOMIC DNA]</scope>
    <source>
        <strain evidence="9">DSM 12802 / CCUG 47099 / CIP 106680 / NCIMB 13871 / Dsij</strain>
    </source>
</reference>
<sequence>MKNNMIIKKVFSCLLIAGIIISCNEEVLDTIPYGESTSAEFWRNGADANAASTAMYEPLRWEDLYGHSENVFDNCSDDIFRAGDHGYEEAMENFTFDPSNDGFRSGWGAKYEIVSRANSVLINVPGIEDIDAALKDRILGEAHFLRAFAYWRFSVLYGEVPLILEANTIEGNFNIPKSSLADIRAQVEADLVMAASLLPETHDAENLGRVNKGSANGLLAKLYLYEEEFQKSIDAGEEVIGGPYPLATNFRDNFVPETENNPEMLFSVQGEENWADVPKMFDAPRPWGGWDFHDPVENVVNEFEEGDVRLANSILSPGDMVDRGEGGVVEFTSDLTQTGYSLTKYANYKADGNLNGDQNVPVLRVADVYLLVAEAKIRLNGAGSGDFEINEVRRRAGLAPIENADMPELIHERRVELVGENQRHQDLMRWDKANIVDIAAIYAEDRGQFDPPRTFVRPKHYYFPIPQREIDLSNGVLIQNENY</sequence>
<evidence type="ECO:0000313" key="9">
    <source>
        <dbReference type="Proteomes" id="UP000008898"/>
    </source>
</evidence>